<comment type="caution">
    <text evidence="1">The sequence shown here is derived from an EMBL/GenBank/DDBJ whole genome shotgun (WGS) entry which is preliminary data.</text>
</comment>
<gene>
    <name evidence="1" type="ORF">Zmor_001075</name>
</gene>
<proteinExistence type="predicted"/>
<keyword evidence="2" id="KW-1185">Reference proteome</keyword>
<evidence type="ECO:0000313" key="1">
    <source>
        <dbReference type="EMBL" id="KAJ3665584.1"/>
    </source>
</evidence>
<dbReference type="Proteomes" id="UP001168821">
    <property type="component" value="Unassembled WGS sequence"/>
</dbReference>
<sequence>MLIGLPQFLRQVGHTDSHNSCPLETKGLRGLINCTYGHCRDYTVPSKTSGSRREPQFQFTCDEKTAPSAALIPAREAAYCVKFPEVHECLYLTCTCISFVP</sequence>
<dbReference type="AlphaFoldDB" id="A0AA38J2G0"/>
<reference evidence="1" key="1">
    <citation type="journal article" date="2023" name="G3 (Bethesda)">
        <title>Whole genome assemblies of Zophobas morio and Tenebrio molitor.</title>
        <authorList>
            <person name="Kaur S."/>
            <person name="Stinson S.A."/>
            <person name="diCenzo G.C."/>
        </authorList>
    </citation>
    <scope>NUCLEOTIDE SEQUENCE</scope>
    <source>
        <strain evidence="1">QUZm001</strain>
    </source>
</reference>
<accession>A0AA38J2G0</accession>
<protein>
    <submittedName>
        <fullName evidence="1">Uncharacterized protein</fullName>
    </submittedName>
</protein>
<dbReference type="EMBL" id="JALNTZ010000001">
    <property type="protein sequence ID" value="KAJ3665584.1"/>
    <property type="molecule type" value="Genomic_DNA"/>
</dbReference>
<name>A0AA38J2G0_9CUCU</name>
<evidence type="ECO:0000313" key="2">
    <source>
        <dbReference type="Proteomes" id="UP001168821"/>
    </source>
</evidence>
<organism evidence="1 2">
    <name type="scientific">Zophobas morio</name>
    <dbReference type="NCBI Taxonomy" id="2755281"/>
    <lineage>
        <taxon>Eukaryota</taxon>
        <taxon>Metazoa</taxon>
        <taxon>Ecdysozoa</taxon>
        <taxon>Arthropoda</taxon>
        <taxon>Hexapoda</taxon>
        <taxon>Insecta</taxon>
        <taxon>Pterygota</taxon>
        <taxon>Neoptera</taxon>
        <taxon>Endopterygota</taxon>
        <taxon>Coleoptera</taxon>
        <taxon>Polyphaga</taxon>
        <taxon>Cucujiformia</taxon>
        <taxon>Tenebrionidae</taxon>
        <taxon>Zophobas</taxon>
    </lineage>
</organism>